<keyword evidence="2" id="KW-1185">Reference proteome</keyword>
<protein>
    <submittedName>
        <fullName evidence="1">Uncharacterized protein</fullName>
    </submittedName>
</protein>
<dbReference type="Ensembl" id="ENSSFOT00015045259.1">
    <property type="protein sequence ID" value="ENSSFOP00015042526.1"/>
    <property type="gene ID" value="ENSSFOG00015032612.1"/>
</dbReference>
<reference evidence="1 2" key="1">
    <citation type="submission" date="2019-04" db="EMBL/GenBank/DDBJ databases">
        <authorList>
            <consortium name="Wellcome Sanger Institute Data Sharing"/>
        </authorList>
    </citation>
    <scope>NUCLEOTIDE SEQUENCE [LARGE SCALE GENOMIC DNA]</scope>
</reference>
<evidence type="ECO:0000313" key="2">
    <source>
        <dbReference type="Proteomes" id="UP000694397"/>
    </source>
</evidence>
<accession>A0A8C9T3B9</accession>
<dbReference type="Ensembl" id="ENSSFOT00015043425.1">
    <property type="protein sequence ID" value="ENSSFOP00015064758.1"/>
    <property type="gene ID" value="ENSSFOG00015031141.1"/>
</dbReference>
<reference evidence="1" key="2">
    <citation type="submission" date="2025-05" db="UniProtKB">
        <authorList>
            <consortium name="Ensembl"/>
        </authorList>
    </citation>
    <scope>IDENTIFICATION</scope>
</reference>
<dbReference type="Proteomes" id="UP000694397">
    <property type="component" value="Chromosome 6"/>
</dbReference>
<evidence type="ECO:0000313" key="1">
    <source>
        <dbReference type="Ensembl" id="ENSSFOP00015042526.1"/>
    </source>
</evidence>
<dbReference type="AlphaFoldDB" id="A0A8C9T3B9"/>
<sequence>YRTGYSAEAHQNSLKHPGGVGSHRYLDLQGLDPKFLGPRNFAFPFPSKLHCSVSARVILTNAALGV</sequence>
<name>A0A8C9T3B9_SCLFO</name>
<organism evidence="1 2">
    <name type="scientific">Scleropages formosus</name>
    <name type="common">Asian bonytongue</name>
    <name type="synonym">Osteoglossum formosum</name>
    <dbReference type="NCBI Taxonomy" id="113540"/>
    <lineage>
        <taxon>Eukaryota</taxon>
        <taxon>Metazoa</taxon>
        <taxon>Chordata</taxon>
        <taxon>Craniata</taxon>
        <taxon>Vertebrata</taxon>
        <taxon>Euteleostomi</taxon>
        <taxon>Actinopterygii</taxon>
        <taxon>Neopterygii</taxon>
        <taxon>Teleostei</taxon>
        <taxon>Osteoglossocephala</taxon>
        <taxon>Osteoglossomorpha</taxon>
        <taxon>Osteoglossiformes</taxon>
        <taxon>Osteoglossidae</taxon>
        <taxon>Scleropages</taxon>
    </lineage>
</organism>
<proteinExistence type="predicted"/>
<dbReference type="GeneTree" id="ENSGT00990000214353"/>